<evidence type="ECO:0000313" key="3">
    <source>
        <dbReference type="EMBL" id="ABM96747.1"/>
    </source>
</evidence>
<dbReference type="HOGENOM" id="CLU_023976_4_2_4"/>
<dbReference type="Pfam" id="PF26002">
    <property type="entry name" value="Beta-barrel_AprE"/>
    <property type="match status" value="1"/>
</dbReference>
<proteinExistence type="predicted"/>
<name>A2SMF8_METPP</name>
<gene>
    <name evidence="3" type="ordered locus">Mpe_A3794</name>
</gene>
<evidence type="ECO:0000313" key="4">
    <source>
        <dbReference type="Proteomes" id="UP000000366"/>
    </source>
</evidence>
<dbReference type="eggNOG" id="COG0845">
    <property type="taxonomic scope" value="Bacteria"/>
</dbReference>
<evidence type="ECO:0000259" key="2">
    <source>
        <dbReference type="Pfam" id="PF26002"/>
    </source>
</evidence>
<dbReference type="PRINTS" id="PR01490">
    <property type="entry name" value="RTXTOXIND"/>
</dbReference>
<dbReference type="Proteomes" id="UP000000366">
    <property type="component" value="Chromosome"/>
</dbReference>
<dbReference type="EMBL" id="CP000555">
    <property type="protein sequence ID" value="ABM96747.1"/>
    <property type="molecule type" value="Genomic_DNA"/>
</dbReference>
<dbReference type="PANTHER" id="PTHR30386">
    <property type="entry name" value="MEMBRANE FUSION SUBUNIT OF EMRAB-TOLC MULTIDRUG EFFLUX PUMP"/>
    <property type="match status" value="1"/>
</dbReference>
<feature type="domain" description="AprE-like beta-barrel" evidence="2">
    <location>
        <begin position="308"/>
        <end position="402"/>
    </location>
</feature>
<dbReference type="InterPro" id="IPR058982">
    <property type="entry name" value="Beta-barrel_AprE"/>
</dbReference>
<dbReference type="AlphaFoldDB" id="A2SMF8"/>
<accession>A2SMF8</accession>
<dbReference type="InterPro" id="IPR050739">
    <property type="entry name" value="MFP"/>
</dbReference>
<reference evidence="3 4" key="1">
    <citation type="journal article" date="2007" name="J. Bacteriol.">
        <title>Whole-genome analysis of the methyl tert-butyl ether-degrading beta-proteobacterium Methylibium petroleiphilum PM1.</title>
        <authorList>
            <person name="Kane S.R."/>
            <person name="Chakicherla A.Y."/>
            <person name="Chain P.S.G."/>
            <person name="Schmidt R."/>
            <person name="Shin M.W."/>
            <person name="Legler T.C."/>
            <person name="Scow K.M."/>
            <person name="Larimer F.W."/>
            <person name="Lucas S.M."/>
            <person name="Richardson P.M."/>
            <person name="Hristova K.R."/>
        </authorList>
    </citation>
    <scope>NUCLEOTIDE SEQUENCE [LARGE SCALE GENOMIC DNA]</scope>
    <source>
        <strain evidence="4">ATCC BAA-1232 / LMG 22953 / PM1</strain>
    </source>
</reference>
<sequence>MVSPLFRSEAVDARQHAWLGGIQVIRPLSLSLLTACAVGAAATVIAYLCIGEYTRKARVAGVLVPDQGVIRLLPPEAATVLERHAQEGQTVRRGDALFVLSVDRSTASGDAQASVQRSLAVKERSLQGAVQQQAALLEAQRIALERQIADRRGELAQLQVETQLHRQRLVLAEQAMARLESLRADNFISSAQVQAKSEEVLAVQAQLQGLERQRATQLREIGALEVQRRELPLRAQVATGELERDLATVAQEAAETEARQRIVVRAPSDGVLGAVLADPGQSVSPAAALASLVPSDARLQAHLYAPSSALGFVRPDQTVLLRYQAYPYQKFGHQTGHVLQVSRTPLQSAELAGVPLAGVANYSTVSGEPLYRITVALDRQSVPAYGQQQALSAGMQLEADVELDRRRLIEWLFEPLLGLTGRVAAGRT</sequence>
<feature type="coiled-coil region" evidence="1">
    <location>
        <begin position="193"/>
        <end position="227"/>
    </location>
</feature>
<keyword evidence="1" id="KW-0175">Coiled coil</keyword>
<dbReference type="PANTHER" id="PTHR30386:SF28">
    <property type="entry name" value="EXPORTED PROTEIN"/>
    <property type="match status" value="1"/>
</dbReference>
<dbReference type="KEGG" id="mpt:Mpe_A3794"/>
<dbReference type="STRING" id="420662.Mpe_A3794"/>
<keyword evidence="4" id="KW-1185">Reference proteome</keyword>
<protein>
    <submittedName>
        <fullName evidence="3">Membrane-fusion protein</fullName>
    </submittedName>
</protein>
<dbReference type="Gene3D" id="2.40.30.170">
    <property type="match status" value="1"/>
</dbReference>
<organism evidence="3 4">
    <name type="scientific">Methylibium petroleiphilum (strain ATCC BAA-1232 / LMG 22953 / PM1)</name>
    <dbReference type="NCBI Taxonomy" id="420662"/>
    <lineage>
        <taxon>Bacteria</taxon>
        <taxon>Pseudomonadati</taxon>
        <taxon>Pseudomonadota</taxon>
        <taxon>Betaproteobacteria</taxon>
        <taxon>Burkholderiales</taxon>
        <taxon>Sphaerotilaceae</taxon>
        <taxon>Methylibium</taxon>
    </lineage>
</organism>
<evidence type="ECO:0000256" key="1">
    <source>
        <dbReference type="SAM" id="Coils"/>
    </source>
</evidence>